<protein>
    <submittedName>
        <fullName evidence="2">Uncharacterized protein</fullName>
    </submittedName>
</protein>
<proteinExistence type="predicted"/>
<organism evidence="2 3">
    <name type="scientific">Chaetoceros tenuissimus</name>
    <dbReference type="NCBI Taxonomy" id="426638"/>
    <lineage>
        <taxon>Eukaryota</taxon>
        <taxon>Sar</taxon>
        <taxon>Stramenopiles</taxon>
        <taxon>Ochrophyta</taxon>
        <taxon>Bacillariophyta</taxon>
        <taxon>Coscinodiscophyceae</taxon>
        <taxon>Chaetocerotophycidae</taxon>
        <taxon>Chaetocerotales</taxon>
        <taxon>Chaetocerotaceae</taxon>
        <taxon>Chaetoceros</taxon>
    </lineage>
</organism>
<sequence>MWECDYCSVEFEDSVRRDRNFISVNDPVENVCLRCKWYKIEEVVYGGSDMLGMMLATCPECENVPCDGHEEDIARQSAFEFLKKKRREKGIPDSQHVSDEEDRETEAYKSSLFEKYAQERSKKNGAFQERKR</sequence>
<reference evidence="2 3" key="1">
    <citation type="journal article" date="2021" name="Sci. Rep.">
        <title>The genome of the diatom Chaetoceros tenuissimus carries an ancient integrated fragment of an extant virus.</title>
        <authorList>
            <person name="Hongo Y."/>
            <person name="Kimura K."/>
            <person name="Takaki Y."/>
            <person name="Yoshida Y."/>
            <person name="Baba S."/>
            <person name="Kobayashi G."/>
            <person name="Nagasaki K."/>
            <person name="Hano T."/>
            <person name="Tomaru Y."/>
        </authorList>
    </citation>
    <scope>NUCLEOTIDE SEQUENCE [LARGE SCALE GENOMIC DNA]</scope>
    <source>
        <strain evidence="2 3">NIES-3715</strain>
    </source>
</reference>
<gene>
    <name evidence="2" type="ORF">CTEN210_16010</name>
</gene>
<dbReference type="Proteomes" id="UP001054902">
    <property type="component" value="Unassembled WGS sequence"/>
</dbReference>
<comment type="caution">
    <text evidence="2">The sequence shown here is derived from an EMBL/GenBank/DDBJ whole genome shotgun (WGS) entry which is preliminary data.</text>
</comment>
<evidence type="ECO:0000256" key="1">
    <source>
        <dbReference type="SAM" id="MobiDB-lite"/>
    </source>
</evidence>
<keyword evidence="3" id="KW-1185">Reference proteome</keyword>
<accession>A0AAD3DBG5</accession>
<evidence type="ECO:0000313" key="2">
    <source>
        <dbReference type="EMBL" id="GFH59534.1"/>
    </source>
</evidence>
<feature type="region of interest" description="Disordered" evidence="1">
    <location>
        <begin position="86"/>
        <end position="132"/>
    </location>
</feature>
<dbReference type="EMBL" id="BLLK01000069">
    <property type="protein sequence ID" value="GFH59534.1"/>
    <property type="molecule type" value="Genomic_DNA"/>
</dbReference>
<evidence type="ECO:0000313" key="3">
    <source>
        <dbReference type="Proteomes" id="UP001054902"/>
    </source>
</evidence>
<dbReference type="AlphaFoldDB" id="A0AAD3DBG5"/>
<name>A0AAD3DBG5_9STRA</name>